<keyword evidence="4" id="KW-1185">Reference proteome</keyword>
<evidence type="ECO:0008006" key="5">
    <source>
        <dbReference type="Google" id="ProtNLM"/>
    </source>
</evidence>
<evidence type="ECO:0000313" key="4">
    <source>
        <dbReference type="Proteomes" id="UP001501011"/>
    </source>
</evidence>
<evidence type="ECO:0000313" key="3">
    <source>
        <dbReference type="EMBL" id="GAA4357944.1"/>
    </source>
</evidence>
<keyword evidence="2" id="KW-0812">Transmembrane</keyword>
<comment type="caution">
    <text evidence="3">The sequence shown here is derived from an EMBL/GenBank/DDBJ whole genome shotgun (WGS) entry which is preliminary data.</text>
</comment>
<sequence>MNQEPSKTNDSSLEETSESQENSNHTEEPQKGTGFWSTVQSVLGAMFGVQSEEQRHKDFEKGSAVQFIVGGIIFVILFILTILYFVNSALENSGAS</sequence>
<feature type="transmembrane region" description="Helical" evidence="2">
    <location>
        <begin position="64"/>
        <end position="86"/>
    </location>
</feature>
<dbReference type="EMBL" id="BAABFV010000001">
    <property type="protein sequence ID" value="GAA4357944.1"/>
    <property type="molecule type" value="Genomic_DNA"/>
</dbReference>
<dbReference type="InterPro" id="IPR021344">
    <property type="entry name" value="DUF2970"/>
</dbReference>
<dbReference type="Proteomes" id="UP001501011">
    <property type="component" value="Unassembled WGS sequence"/>
</dbReference>
<reference evidence="4" key="1">
    <citation type="journal article" date="2019" name="Int. J. Syst. Evol. Microbiol.">
        <title>The Global Catalogue of Microorganisms (GCM) 10K type strain sequencing project: providing services to taxonomists for standard genome sequencing and annotation.</title>
        <authorList>
            <consortium name="The Broad Institute Genomics Platform"/>
            <consortium name="The Broad Institute Genome Sequencing Center for Infectious Disease"/>
            <person name="Wu L."/>
            <person name="Ma J."/>
        </authorList>
    </citation>
    <scope>NUCLEOTIDE SEQUENCE [LARGE SCALE GENOMIC DNA]</scope>
    <source>
        <strain evidence="4">JCM 17728</strain>
    </source>
</reference>
<feature type="region of interest" description="Disordered" evidence="1">
    <location>
        <begin position="1"/>
        <end position="33"/>
    </location>
</feature>
<evidence type="ECO:0000256" key="1">
    <source>
        <dbReference type="SAM" id="MobiDB-lite"/>
    </source>
</evidence>
<dbReference type="Pfam" id="PF11174">
    <property type="entry name" value="DUF2970"/>
    <property type="match status" value="1"/>
</dbReference>
<protein>
    <recommendedName>
        <fullName evidence="5">DUF2970 domain-containing protein</fullName>
    </recommendedName>
</protein>
<accession>A0ABP8IGF0</accession>
<keyword evidence="2" id="KW-0472">Membrane</keyword>
<keyword evidence="2" id="KW-1133">Transmembrane helix</keyword>
<gene>
    <name evidence="3" type="ORF">GCM10023151_07490</name>
</gene>
<feature type="compositionally biased region" description="Polar residues" evidence="1">
    <location>
        <begin position="1"/>
        <end position="11"/>
    </location>
</feature>
<organism evidence="3 4">
    <name type="scientific">Kangiella marina</name>
    <dbReference type="NCBI Taxonomy" id="1079178"/>
    <lineage>
        <taxon>Bacteria</taxon>
        <taxon>Pseudomonadati</taxon>
        <taxon>Pseudomonadota</taxon>
        <taxon>Gammaproteobacteria</taxon>
        <taxon>Kangiellales</taxon>
        <taxon>Kangiellaceae</taxon>
        <taxon>Kangiella</taxon>
    </lineage>
</organism>
<proteinExistence type="predicted"/>
<name>A0ABP8IGF0_9GAMM</name>
<dbReference type="RefSeq" id="WP_345291860.1">
    <property type="nucleotide sequence ID" value="NZ_BAABFV010000001.1"/>
</dbReference>
<evidence type="ECO:0000256" key="2">
    <source>
        <dbReference type="SAM" id="Phobius"/>
    </source>
</evidence>